<evidence type="ECO:0000256" key="1">
    <source>
        <dbReference type="SAM" id="MobiDB-lite"/>
    </source>
</evidence>
<name>A0AAD6SHQ3_9AGAR</name>
<sequence length="111" mass="11862">MRRRRAGIVFMLLLMLAPPPNAGPPHSSQLTSTSPSPPRQARGPKEGMSAGKRLCGCGRRSWRRWGRRDCGWGGRGDPFTAPYTSVATLFVGALPSAPLPSLGGESGRDAF</sequence>
<evidence type="ECO:0000313" key="3">
    <source>
        <dbReference type="EMBL" id="KAJ7027719.1"/>
    </source>
</evidence>
<evidence type="ECO:0000313" key="4">
    <source>
        <dbReference type="Proteomes" id="UP001218188"/>
    </source>
</evidence>
<keyword evidence="4" id="KW-1185">Reference proteome</keyword>
<feature type="signal peptide" evidence="2">
    <location>
        <begin position="1"/>
        <end position="22"/>
    </location>
</feature>
<evidence type="ECO:0000256" key="2">
    <source>
        <dbReference type="SAM" id="SignalP"/>
    </source>
</evidence>
<feature type="chain" id="PRO_5041969484" description="Secreted protein" evidence="2">
    <location>
        <begin position="23"/>
        <end position="111"/>
    </location>
</feature>
<accession>A0AAD6SHQ3</accession>
<organism evidence="3 4">
    <name type="scientific">Mycena alexandri</name>
    <dbReference type="NCBI Taxonomy" id="1745969"/>
    <lineage>
        <taxon>Eukaryota</taxon>
        <taxon>Fungi</taxon>
        <taxon>Dikarya</taxon>
        <taxon>Basidiomycota</taxon>
        <taxon>Agaricomycotina</taxon>
        <taxon>Agaricomycetes</taxon>
        <taxon>Agaricomycetidae</taxon>
        <taxon>Agaricales</taxon>
        <taxon>Marasmiineae</taxon>
        <taxon>Mycenaceae</taxon>
        <taxon>Mycena</taxon>
    </lineage>
</organism>
<dbReference type="AlphaFoldDB" id="A0AAD6SHQ3"/>
<keyword evidence="2" id="KW-0732">Signal</keyword>
<dbReference type="EMBL" id="JARJCM010000120">
    <property type="protein sequence ID" value="KAJ7027719.1"/>
    <property type="molecule type" value="Genomic_DNA"/>
</dbReference>
<comment type="caution">
    <text evidence="3">The sequence shown here is derived from an EMBL/GenBank/DDBJ whole genome shotgun (WGS) entry which is preliminary data.</text>
</comment>
<protein>
    <recommendedName>
        <fullName evidence="5">Secreted protein</fullName>
    </recommendedName>
</protein>
<dbReference type="Proteomes" id="UP001218188">
    <property type="component" value="Unassembled WGS sequence"/>
</dbReference>
<evidence type="ECO:0008006" key="5">
    <source>
        <dbReference type="Google" id="ProtNLM"/>
    </source>
</evidence>
<reference evidence="3" key="1">
    <citation type="submission" date="2023-03" db="EMBL/GenBank/DDBJ databases">
        <title>Massive genome expansion in bonnet fungi (Mycena s.s.) driven by repeated elements and novel gene families across ecological guilds.</title>
        <authorList>
            <consortium name="Lawrence Berkeley National Laboratory"/>
            <person name="Harder C.B."/>
            <person name="Miyauchi S."/>
            <person name="Viragh M."/>
            <person name="Kuo A."/>
            <person name="Thoen E."/>
            <person name="Andreopoulos B."/>
            <person name="Lu D."/>
            <person name="Skrede I."/>
            <person name="Drula E."/>
            <person name="Henrissat B."/>
            <person name="Morin E."/>
            <person name="Kohler A."/>
            <person name="Barry K."/>
            <person name="LaButti K."/>
            <person name="Morin E."/>
            <person name="Salamov A."/>
            <person name="Lipzen A."/>
            <person name="Mereny Z."/>
            <person name="Hegedus B."/>
            <person name="Baldrian P."/>
            <person name="Stursova M."/>
            <person name="Weitz H."/>
            <person name="Taylor A."/>
            <person name="Grigoriev I.V."/>
            <person name="Nagy L.G."/>
            <person name="Martin F."/>
            <person name="Kauserud H."/>
        </authorList>
    </citation>
    <scope>NUCLEOTIDE SEQUENCE</scope>
    <source>
        <strain evidence="3">CBHHK200</strain>
    </source>
</reference>
<proteinExistence type="predicted"/>
<feature type="compositionally biased region" description="Low complexity" evidence="1">
    <location>
        <begin position="24"/>
        <end position="34"/>
    </location>
</feature>
<feature type="region of interest" description="Disordered" evidence="1">
    <location>
        <begin position="20"/>
        <end position="52"/>
    </location>
</feature>
<gene>
    <name evidence="3" type="ORF">C8F04DRAFT_1121532</name>
</gene>